<dbReference type="Gene3D" id="1.20.1290.10">
    <property type="entry name" value="AhpD-like"/>
    <property type="match status" value="2"/>
</dbReference>
<dbReference type="PATRIC" id="fig|1441095.3.peg.4720"/>
<organism evidence="1 2">
    <name type="scientific">Bacillus gobiensis</name>
    <dbReference type="NCBI Taxonomy" id="1441095"/>
    <lineage>
        <taxon>Bacteria</taxon>
        <taxon>Bacillati</taxon>
        <taxon>Bacillota</taxon>
        <taxon>Bacilli</taxon>
        <taxon>Bacillales</taxon>
        <taxon>Bacillaceae</taxon>
        <taxon>Bacillus</taxon>
    </lineage>
</organism>
<dbReference type="GO" id="GO:0004601">
    <property type="term" value="F:peroxidase activity"/>
    <property type="evidence" value="ECO:0007669"/>
    <property type="project" value="UniProtKB-KW"/>
</dbReference>
<protein>
    <submittedName>
        <fullName evidence="1">Alkylhydroperoxidase</fullName>
    </submittedName>
</protein>
<dbReference type="Proteomes" id="UP000067625">
    <property type="component" value="Chromosome"/>
</dbReference>
<accession>A0A0M3RAU5</accession>
<evidence type="ECO:0000313" key="2">
    <source>
        <dbReference type="Proteomes" id="UP000067625"/>
    </source>
</evidence>
<dbReference type="STRING" id="1441095.AM592_21310"/>
<dbReference type="InterPro" id="IPR029032">
    <property type="entry name" value="AhpD-like"/>
</dbReference>
<reference evidence="1 2" key="2">
    <citation type="journal article" date="2016" name="Int. J. Syst. Evol. Microbiol.">
        <title>Bacillus gobiensis sp. nov., isolated from a soil sample.</title>
        <authorList>
            <person name="Liu B."/>
            <person name="Liu G.H."/>
            <person name="Cetin S."/>
            <person name="Schumann P."/>
            <person name="Pan Z.Z."/>
            <person name="Chen Q.Q."/>
        </authorList>
    </citation>
    <scope>NUCLEOTIDE SEQUENCE [LARGE SCALE GENOMIC DNA]</scope>
    <source>
        <strain evidence="1 2">FJAT-4402</strain>
    </source>
</reference>
<reference evidence="2" key="1">
    <citation type="submission" date="2015-08" db="EMBL/GenBank/DDBJ databases">
        <title>Genome sequencing project for genomic taxonomy and phylogenomics of Bacillus-like bacteria.</title>
        <authorList>
            <person name="Liu B."/>
            <person name="Wang J."/>
            <person name="Zhu Y."/>
            <person name="Liu G."/>
            <person name="Chen Q."/>
            <person name="Chen Z."/>
            <person name="Lan J."/>
            <person name="Che J."/>
            <person name="Ge C."/>
            <person name="Shi H."/>
            <person name="Pan Z."/>
            <person name="Liu X."/>
        </authorList>
    </citation>
    <scope>NUCLEOTIDE SEQUENCE [LARGE SCALE GENOMIC DNA]</scope>
    <source>
        <strain evidence="2">FJAT-4402</strain>
    </source>
</reference>
<evidence type="ECO:0000313" key="1">
    <source>
        <dbReference type="EMBL" id="ALC83772.1"/>
    </source>
</evidence>
<keyword evidence="2" id="KW-1185">Reference proteome</keyword>
<dbReference type="AlphaFoldDB" id="A0A0M3RAU5"/>
<keyword evidence="1" id="KW-0575">Peroxidase</keyword>
<name>A0A0M3RAU5_9BACI</name>
<dbReference type="RefSeq" id="WP_053605644.1">
    <property type="nucleotide sequence ID" value="NZ_CP012600.1"/>
</dbReference>
<dbReference type="EMBL" id="CP012600">
    <property type="protein sequence ID" value="ALC83772.1"/>
    <property type="molecule type" value="Genomic_DNA"/>
</dbReference>
<keyword evidence="1" id="KW-0560">Oxidoreductase</keyword>
<gene>
    <name evidence="1" type="ORF">AM592_21310</name>
</gene>
<proteinExistence type="predicted"/>
<dbReference type="SUPFAM" id="SSF69118">
    <property type="entry name" value="AhpD-like"/>
    <property type="match status" value="1"/>
</dbReference>
<dbReference type="OrthoDB" id="1257571at2"/>
<sequence length="140" mass="15391">MTRIKKSANGTTPFSQLLGHSDSILEKWNALDGELANGGRLSPELKEQVRRVLATGNGCTYCQTKGAPVHSPEDIKLSCAMGFAEVFLHERDQVKDAQFDILKEHFSDEEISELVAFICFTTAQQFFGALMKLQPVGGTV</sequence>